<reference evidence="1 2" key="1">
    <citation type="submission" date="2019-05" db="EMBL/GenBank/DDBJ databases">
        <title>Another draft genome of Portunus trituberculatus and its Hox gene families provides insights of decapod evolution.</title>
        <authorList>
            <person name="Jeong J.-H."/>
            <person name="Song I."/>
            <person name="Kim S."/>
            <person name="Choi T."/>
            <person name="Kim D."/>
            <person name="Ryu S."/>
            <person name="Kim W."/>
        </authorList>
    </citation>
    <scope>NUCLEOTIDE SEQUENCE [LARGE SCALE GENOMIC DNA]</scope>
    <source>
        <tissue evidence="1">Muscle</tissue>
    </source>
</reference>
<evidence type="ECO:0000313" key="1">
    <source>
        <dbReference type="EMBL" id="MPC23818.1"/>
    </source>
</evidence>
<dbReference type="Proteomes" id="UP000324222">
    <property type="component" value="Unassembled WGS sequence"/>
</dbReference>
<gene>
    <name evidence="1" type="ORF">E2C01_016883</name>
</gene>
<protein>
    <submittedName>
        <fullName evidence="1">Uncharacterized protein</fullName>
    </submittedName>
</protein>
<accession>A0A5B7DQY4</accession>
<sequence>MLYVGVGKPVNDPAKLKERWRTVSTPLLIYRRTRWSLNLTGFPDFDALSGVLRGGLSDLVQHILGDGVGEGGGHGQQVRVRLVTLLVSHKFDVDRGSVRGGVAVAERSPGDLADTGMRTQNYLRTWNSKYILPFMLTLNSKK</sequence>
<name>A0A5B7DQY4_PORTR</name>
<dbReference type="EMBL" id="VSRR010001256">
    <property type="protein sequence ID" value="MPC23818.1"/>
    <property type="molecule type" value="Genomic_DNA"/>
</dbReference>
<dbReference type="AlphaFoldDB" id="A0A5B7DQY4"/>
<proteinExistence type="predicted"/>
<comment type="caution">
    <text evidence="1">The sequence shown here is derived from an EMBL/GenBank/DDBJ whole genome shotgun (WGS) entry which is preliminary data.</text>
</comment>
<keyword evidence="2" id="KW-1185">Reference proteome</keyword>
<organism evidence="1 2">
    <name type="scientific">Portunus trituberculatus</name>
    <name type="common">Swimming crab</name>
    <name type="synonym">Neptunus trituberculatus</name>
    <dbReference type="NCBI Taxonomy" id="210409"/>
    <lineage>
        <taxon>Eukaryota</taxon>
        <taxon>Metazoa</taxon>
        <taxon>Ecdysozoa</taxon>
        <taxon>Arthropoda</taxon>
        <taxon>Crustacea</taxon>
        <taxon>Multicrustacea</taxon>
        <taxon>Malacostraca</taxon>
        <taxon>Eumalacostraca</taxon>
        <taxon>Eucarida</taxon>
        <taxon>Decapoda</taxon>
        <taxon>Pleocyemata</taxon>
        <taxon>Brachyura</taxon>
        <taxon>Eubrachyura</taxon>
        <taxon>Portunoidea</taxon>
        <taxon>Portunidae</taxon>
        <taxon>Portuninae</taxon>
        <taxon>Portunus</taxon>
    </lineage>
</organism>
<evidence type="ECO:0000313" key="2">
    <source>
        <dbReference type="Proteomes" id="UP000324222"/>
    </source>
</evidence>